<sequence length="53" mass="5910">MDQVKSECLRKNLQVFFEAEVKTVTGNSTGCLNVVDGAFECRVSDKNMILVKN</sequence>
<name>A0A285NJX1_9HYPH</name>
<dbReference type="Proteomes" id="UP000219439">
    <property type="component" value="Unassembled WGS sequence"/>
</dbReference>
<organism evidence="1 2">
    <name type="scientific">Cohaesibacter gelatinilyticus</name>
    <dbReference type="NCBI Taxonomy" id="372072"/>
    <lineage>
        <taxon>Bacteria</taxon>
        <taxon>Pseudomonadati</taxon>
        <taxon>Pseudomonadota</taxon>
        <taxon>Alphaproteobacteria</taxon>
        <taxon>Hyphomicrobiales</taxon>
        <taxon>Cohaesibacteraceae</taxon>
    </lineage>
</organism>
<dbReference type="EMBL" id="OBEL01000001">
    <property type="protein sequence ID" value="SNZ07941.1"/>
    <property type="molecule type" value="Genomic_DNA"/>
</dbReference>
<evidence type="ECO:0000313" key="2">
    <source>
        <dbReference type="Proteomes" id="UP000219439"/>
    </source>
</evidence>
<reference evidence="1 2" key="1">
    <citation type="submission" date="2017-09" db="EMBL/GenBank/DDBJ databases">
        <authorList>
            <person name="Ehlers B."/>
            <person name="Leendertz F.H."/>
        </authorList>
    </citation>
    <scope>NUCLEOTIDE SEQUENCE [LARGE SCALE GENOMIC DNA]</scope>
    <source>
        <strain evidence="1 2">DSM 18289</strain>
    </source>
</reference>
<dbReference type="AlphaFoldDB" id="A0A285NJX1"/>
<evidence type="ECO:0000313" key="1">
    <source>
        <dbReference type="EMBL" id="SNZ07941.1"/>
    </source>
</evidence>
<keyword evidence="2" id="KW-1185">Reference proteome</keyword>
<protein>
    <submittedName>
        <fullName evidence="1">Uncharacterized protein</fullName>
    </submittedName>
</protein>
<gene>
    <name evidence="1" type="ORF">SAMN06265368_1344</name>
</gene>
<accession>A0A285NJX1</accession>
<proteinExistence type="predicted"/>